<sequence length="204" mass="23346">MILKEAYRYQKCLSTMIGQAEALLLNNSFVTSTIQEHNRKKANSDADDETVKVDKPITDFNAMNVINFIADAIKEKQKISDAIVASKRNTEIDIDSSISLNKIKQEYIGYLRRLAAMDSSERKTYGTDYKFDVDGKQTSYRYEVIETTTIDFDRNDVRGLAKKLQKECDNISSKLDLIELTTDVEFTPKWDVNDTLEEIITSTK</sequence>
<protein>
    <submittedName>
        <fullName evidence="1">Uncharacterized protein</fullName>
    </submittedName>
</protein>
<gene>
    <name evidence="1" type="ORF">DW272_01730</name>
</gene>
<dbReference type="Proteomes" id="UP000284220">
    <property type="component" value="Unassembled WGS sequence"/>
</dbReference>
<reference evidence="1 2" key="1">
    <citation type="submission" date="2018-08" db="EMBL/GenBank/DDBJ databases">
        <title>A genome reference for cultivated species of the human gut microbiota.</title>
        <authorList>
            <person name="Zou Y."/>
            <person name="Xue W."/>
            <person name="Luo G."/>
        </authorList>
    </citation>
    <scope>NUCLEOTIDE SEQUENCE [LARGE SCALE GENOMIC DNA]</scope>
    <source>
        <strain evidence="1 2">AM22-9LB</strain>
    </source>
</reference>
<dbReference type="AlphaFoldDB" id="A0A414SK58"/>
<evidence type="ECO:0000313" key="2">
    <source>
        <dbReference type="Proteomes" id="UP000284220"/>
    </source>
</evidence>
<name>A0A414SK58_9FIRM</name>
<evidence type="ECO:0000313" key="1">
    <source>
        <dbReference type="EMBL" id="RHG19951.1"/>
    </source>
</evidence>
<proteinExistence type="predicted"/>
<comment type="caution">
    <text evidence="1">The sequence shown here is derived from an EMBL/GenBank/DDBJ whole genome shotgun (WGS) entry which is preliminary data.</text>
</comment>
<dbReference type="EMBL" id="QRHZ01000001">
    <property type="protein sequence ID" value="RHG19951.1"/>
    <property type="molecule type" value="Genomic_DNA"/>
</dbReference>
<organism evidence="1 2">
    <name type="scientific">Blautia obeum</name>
    <dbReference type="NCBI Taxonomy" id="40520"/>
    <lineage>
        <taxon>Bacteria</taxon>
        <taxon>Bacillati</taxon>
        <taxon>Bacillota</taxon>
        <taxon>Clostridia</taxon>
        <taxon>Lachnospirales</taxon>
        <taxon>Lachnospiraceae</taxon>
        <taxon>Blautia</taxon>
    </lineage>
</organism>
<accession>A0A414SK58</accession>
<dbReference type="RefSeq" id="WP_118197273.1">
    <property type="nucleotide sequence ID" value="NZ_QRHZ01000001.1"/>
</dbReference>